<dbReference type="GO" id="GO:0071555">
    <property type="term" value="P:cell wall organization"/>
    <property type="evidence" value="ECO:0007669"/>
    <property type="project" value="UniProtKB-UniRule"/>
</dbReference>
<dbReference type="GO" id="GO:0018104">
    <property type="term" value="P:peptidoglycan-protein cross-linking"/>
    <property type="evidence" value="ECO:0007669"/>
    <property type="project" value="TreeGrafter"/>
</dbReference>
<sequence length="402" mass="44617">MMGRFFSIFGLLFLSSQFILAQSTHRIREGESLWTIARQYGLTINELKEANKLESDVIWEGRTLRIPAPRPEPVPEPAPVEIPPLRPEPDFIPLGKPIPVDPIPAPTPAPRAAPRRATYANGGKEAVLRLQVTLDRAGFGPGVIDGKEGYFTLTALQLCRTWNPSALAQSVEPLQEISYQSSWERYLDRSLPGTEDTPDFTALSENQRPLKYYRMAELLAERFHCKIELLEALNPTLDLENLPHGETLLVPNVTAFEIENYLSPIGVGQWSGLVGHGKGERWLEVAKDDKFLYLWENERVVRAFPITINAAETPPGVRTLGHITPGPPYERRKTGYDLLPGPNSPVGVIWAPLGDGYGIHGTSNPDSIGRSVSSGCIRLANWDVVRLAGLIRKGQQVRITGR</sequence>
<dbReference type="SUPFAM" id="SSF54106">
    <property type="entry name" value="LysM domain"/>
    <property type="match status" value="1"/>
</dbReference>
<evidence type="ECO:0000259" key="8">
    <source>
        <dbReference type="PROSITE" id="PS51782"/>
    </source>
</evidence>
<dbReference type="Proteomes" id="UP000604083">
    <property type="component" value="Unassembled WGS sequence"/>
</dbReference>
<evidence type="ECO:0000256" key="1">
    <source>
        <dbReference type="ARBA" id="ARBA00004752"/>
    </source>
</evidence>
<dbReference type="CDD" id="cd00118">
    <property type="entry name" value="LysM"/>
    <property type="match status" value="1"/>
</dbReference>
<dbReference type="GO" id="GO:0071972">
    <property type="term" value="F:peptidoglycan L,D-transpeptidase activity"/>
    <property type="evidence" value="ECO:0007669"/>
    <property type="project" value="TreeGrafter"/>
</dbReference>
<dbReference type="Gene3D" id="3.10.350.10">
    <property type="entry name" value="LysM domain"/>
    <property type="match status" value="1"/>
</dbReference>
<reference evidence="10" key="1">
    <citation type="submission" date="2021-01" db="EMBL/GenBank/DDBJ databases">
        <title>Modified the classification status of verrucomicrobia.</title>
        <authorList>
            <person name="Feng X."/>
        </authorList>
    </citation>
    <scope>NUCLEOTIDE SEQUENCE</scope>
    <source>
        <strain evidence="10">KCTC 12986</strain>
    </source>
</reference>
<keyword evidence="4 7" id="KW-0133">Cell shape</keyword>
<evidence type="ECO:0000256" key="5">
    <source>
        <dbReference type="ARBA" id="ARBA00022984"/>
    </source>
</evidence>
<comment type="similarity">
    <text evidence="2">Belongs to the YkuD family.</text>
</comment>
<dbReference type="PANTHER" id="PTHR30582">
    <property type="entry name" value="L,D-TRANSPEPTIDASE"/>
    <property type="match status" value="1"/>
</dbReference>
<keyword evidence="11" id="KW-1185">Reference proteome</keyword>
<dbReference type="SUPFAM" id="SSF141523">
    <property type="entry name" value="L,D-transpeptidase catalytic domain-like"/>
    <property type="match status" value="1"/>
</dbReference>
<dbReference type="PROSITE" id="PS51782">
    <property type="entry name" value="LYSM"/>
    <property type="match status" value="1"/>
</dbReference>
<name>A0A934RKS5_9BACT</name>
<keyword evidence="3" id="KW-0808">Transferase</keyword>
<dbReference type="Pfam" id="PF01476">
    <property type="entry name" value="LysM"/>
    <property type="match status" value="1"/>
</dbReference>
<organism evidence="10 11">
    <name type="scientific">Roseibacillus ishigakijimensis</name>
    <dbReference type="NCBI Taxonomy" id="454146"/>
    <lineage>
        <taxon>Bacteria</taxon>
        <taxon>Pseudomonadati</taxon>
        <taxon>Verrucomicrobiota</taxon>
        <taxon>Verrucomicrobiia</taxon>
        <taxon>Verrucomicrobiales</taxon>
        <taxon>Verrucomicrobiaceae</taxon>
        <taxon>Roseibacillus</taxon>
    </lineage>
</organism>
<dbReference type="GO" id="GO:0008360">
    <property type="term" value="P:regulation of cell shape"/>
    <property type="evidence" value="ECO:0007669"/>
    <property type="project" value="UniProtKB-UniRule"/>
</dbReference>
<dbReference type="SMART" id="SM00257">
    <property type="entry name" value="LysM"/>
    <property type="match status" value="1"/>
</dbReference>
<evidence type="ECO:0000313" key="10">
    <source>
        <dbReference type="EMBL" id="MBK1833234.1"/>
    </source>
</evidence>
<keyword evidence="5 7" id="KW-0573">Peptidoglycan synthesis</keyword>
<dbReference type="AlphaFoldDB" id="A0A934RKS5"/>
<evidence type="ECO:0000259" key="9">
    <source>
        <dbReference type="PROSITE" id="PS52029"/>
    </source>
</evidence>
<dbReference type="Pfam" id="PF03734">
    <property type="entry name" value="YkuD"/>
    <property type="match status" value="1"/>
</dbReference>
<dbReference type="PANTHER" id="PTHR30582:SF30">
    <property type="entry name" value="BLR4375 PROTEIN"/>
    <property type="match status" value="1"/>
</dbReference>
<dbReference type="InterPro" id="IPR038063">
    <property type="entry name" value="Transpep_catalytic_dom"/>
</dbReference>
<evidence type="ECO:0000256" key="3">
    <source>
        <dbReference type="ARBA" id="ARBA00022679"/>
    </source>
</evidence>
<comment type="caution">
    <text evidence="10">The sequence shown here is derived from an EMBL/GenBank/DDBJ whole genome shotgun (WGS) entry which is preliminary data.</text>
</comment>
<comment type="pathway">
    <text evidence="1 7">Cell wall biogenesis; peptidoglycan biosynthesis.</text>
</comment>
<dbReference type="RefSeq" id="WP_200390668.1">
    <property type="nucleotide sequence ID" value="NZ_JAENIO010000006.1"/>
</dbReference>
<dbReference type="InterPro" id="IPR036779">
    <property type="entry name" value="LysM_dom_sf"/>
</dbReference>
<dbReference type="EMBL" id="JAENIO010000006">
    <property type="protein sequence ID" value="MBK1833234.1"/>
    <property type="molecule type" value="Genomic_DNA"/>
</dbReference>
<evidence type="ECO:0000313" key="11">
    <source>
        <dbReference type="Proteomes" id="UP000604083"/>
    </source>
</evidence>
<dbReference type="Gene3D" id="2.40.440.10">
    <property type="entry name" value="L,D-transpeptidase catalytic domain-like"/>
    <property type="match status" value="1"/>
</dbReference>
<dbReference type="GO" id="GO:0016740">
    <property type="term" value="F:transferase activity"/>
    <property type="evidence" value="ECO:0007669"/>
    <property type="project" value="UniProtKB-KW"/>
</dbReference>
<feature type="active site" description="Proton donor/acceptor" evidence="7">
    <location>
        <position position="360"/>
    </location>
</feature>
<dbReference type="InterPro" id="IPR050979">
    <property type="entry name" value="LD-transpeptidase"/>
</dbReference>
<evidence type="ECO:0000256" key="2">
    <source>
        <dbReference type="ARBA" id="ARBA00005992"/>
    </source>
</evidence>
<dbReference type="GO" id="GO:0005576">
    <property type="term" value="C:extracellular region"/>
    <property type="evidence" value="ECO:0007669"/>
    <property type="project" value="TreeGrafter"/>
</dbReference>
<dbReference type="CDD" id="cd16913">
    <property type="entry name" value="YkuD_like"/>
    <property type="match status" value="1"/>
</dbReference>
<proteinExistence type="inferred from homology"/>
<dbReference type="InterPro" id="IPR018392">
    <property type="entry name" value="LysM"/>
</dbReference>
<evidence type="ECO:0000256" key="4">
    <source>
        <dbReference type="ARBA" id="ARBA00022960"/>
    </source>
</evidence>
<feature type="domain" description="L,D-TPase catalytic" evidence="9">
    <location>
        <begin position="281"/>
        <end position="400"/>
    </location>
</feature>
<keyword evidence="6 7" id="KW-0961">Cell wall biogenesis/degradation</keyword>
<evidence type="ECO:0000256" key="6">
    <source>
        <dbReference type="ARBA" id="ARBA00023316"/>
    </source>
</evidence>
<gene>
    <name evidence="10" type="ORF">JIN78_04105</name>
</gene>
<feature type="active site" description="Nucleophile" evidence="7">
    <location>
        <position position="376"/>
    </location>
</feature>
<evidence type="ECO:0000256" key="7">
    <source>
        <dbReference type="PROSITE-ProRule" id="PRU01373"/>
    </source>
</evidence>
<protein>
    <submittedName>
        <fullName evidence="10">L,D-transpeptidase family protein</fullName>
    </submittedName>
</protein>
<dbReference type="InterPro" id="IPR005490">
    <property type="entry name" value="LD_TPept_cat_dom"/>
</dbReference>
<accession>A0A934RKS5</accession>
<dbReference type="PROSITE" id="PS52029">
    <property type="entry name" value="LD_TPASE"/>
    <property type="match status" value="1"/>
</dbReference>
<feature type="domain" description="LysM" evidence="8">
    <location>
        <begin position="23"/>
        <end position="66"/>
    </location>
</feature>